<dbReference type="InterPro" id="IPR003661">
    <property type="entry name" value="HisK_dim/P_dom"/>
</dbReference>
<gene>
    <name evidence="17" type="ORF">H8730_00530</name>
</gene>
<dbReference type="EC" id="2.7.13.3" evidence="3"/>
<evidence type="ECO:0000256" key="7">
    <source>
        <dbReference type="ARBA" id="ARBA00022692"/>
    </source>
</evidence>
<keyword evidence="11 14" id="KW-1133">Transmembrane helix</keyword>
<dbReference type="GO" id="GO:0005886">
    <property type="term" value="C:plasma membrane"/>
    <property type="evidence" value="ECO:0007669"/>
    <property type="project" value="UniProtKB-SubCell"/>
</dbReference>
<dbReference type="InterPro" id="IPR036890">
    <property type="entry name" value="HATPase_C_sf"/>
</dbReference>
<comment type="caution">
    <text evidence="17">The sequence shown here is derived from an EMBL/GenBank/DDBJ whole genome shotgun (WGS) entry which is preliminary data.</text>
</comment>
<dbReference type="Gene3D" id="6.10.340.10">
    <property type="match status" value="1"/>
</dbReference>
<dbReference type="SUPFAM" id="SSF55874">
    <property type="entry name" value="ATPase domain of HSP90 chaperone/DNA topoisomerase II/histidine kinase"/>
    <property type="match status" value="1"/>
</dbReference>
<evidence type="ECO:0000256" key="8">
    <source>
        <dbReference type="ARBA" id="ARBA00022741"/>
    </source>
</evidence>
<dbReference type="SMART" id="SM00388">
    <property type="entry name" value="HisKA"/>
    <property type="match status" value="1"/>
</dbReference>
<dbReference type="PROSITE" id="PS50885">
    <property type="entry name" value="HAMP"/>
    <property type="match status" value="1"/>
</dbReference>
<dbReference type="Gene3D" id="3.30.565.10">
    <property type="entry name" value="Histidine kinase-like ATPase, C-terminal domain"/>
    <property type="match status" value="1"/>
</dbReference>
<evidence type="ECO:0000256" key="4">
    <source>
        <dbReference type="ARBA" id="ARBA00022475"/>
    </source>
</evidence>
<dbReference type="InterPro" id="IPR005467">
    <property type="entry name" value="His_kinase_dom"/>
</dbReference>
<keyword evidence="18" id="KW-1185">Reference proteome</keyword>
<dbReference type="CDD" id="cd06225">
    <property type="entry name" value="HAMP"/>
    <property type="match status" value="1"/>
</dbReference>
<reference evidence="17" key="1">
    <citation type="submission" date="2020-08" db="EMBL/GenBank/DDBJ databases">
        <title>Genome public.</title>
        <authorList>
            <person name="Liu C."/>
            <person name="Sun Q."/>
        </authorList>
    </citation>
    <scope>NUCLEOTIDE SEQUENCE</scope>
    <source>
        <strain evidence="17">NSJ-32</strain>
    </source>
</reference>
<evidence type="ECO:0000256" key="6">
    <source>
        <dbReference type="ARBA" id="ARBA00022679"/>
    </source>
</evidence>
<comment type="catalytic activity">
    <reaction evidence="1">
        <text>ATP + protein L-histidine = ADP + protein N-phospho-L-histidine.</text>
        <dbReference type="EC" id="2.7.13.3"/>
    </reaction>
</comment>
<sequence>MTRLKPHSPSLIFSRFSLVIIFYLFLSFGVAVVGGAIVKAIITVTIDMPIHPQKRDLQILKRLQSYINENELTTEDSDSIRTWNNEHPYVYLKLYVEGRVFYDTEMRSPSGQNSQTRPFLSYSKDGGYPLIFKDRTIQANITVYYSLLFKTALRMGILILGFIIFILVFILLLHHKIRYIKIIEKGLKIIETGSLEYQIPVRGKDELASLAVSINNMSQALYERLEAEESLKQEKSQIVTSLSHDIRTPLTSVICYLDLISDKRYDSPQKMEDYLHKARDKAYQMKEMADNLFEHTLASNEAIPFQYETVDGNELVGQLVSEYIYLLEDQHFTVDFQDSIETAFKLKADIHQLRRVFDNLCSNAVKYAATETPIRLKIYVQNQMLHIIQSNAIRKTAIVRDSSGIGVKTCQIIARRHEGSCTSTTSHGDYRFELLLPVMG</sequence>
<feature type="transmembrane region" description="Helical" evidence="14">
    <location>
        <begin position="12"/>
        <end position="42"/>
    </location>
</feature>
<evidence type="ECO:0000259" key="15">
    <source>
        <dbReference type="PROSITE" id="PS50109"/>
    </source>
</evidence>
<evidence type="ECO:0000256" key="14">
    <source>
        <dbReference type="SAM" id="Phobius"/>
    </source>
</evidence>
<evidence type="ECO:0000256" key="1">
    <source>
        <dbReference type="ARBA" id="ARBA00000085"/>
    </source>
</evidence>
<keyword evidence="7 14" id="KW-0812">Transmembrane</keyword>
<keyword evidence="6" id="KW-0808">Transferase</keyword>
<evidence type="ECO:0000259" key="16">
    <source>
        <dbReference type="PROSITE" id="PS50885"/>
    </source>
</evidence>
<dbReference type="SMART" id="SM00304">
    <property type="entry name" value="HAMP"/>
    <property type="match status" value="1"/>
</dbReference>
<dbReference type="AlphaFoldDB" id="A0A926DQA3"/>
<evidence type="ECO:0000256" key="11">
    <source>
        <dbReference type="ARBA" id="ARBA00022989"/>
    </source>
</evidence>
<dbReference type="CDD" id="cd00082">
    <property type="entry name" value="HisKA"/>
    <property type="match status" value="1"/>
</dbReference>
<keyword evidence="12" id="KW-0902">Two-component regulatory system</keyword>
<keyword evidence="13 14" id="KW-0472">Membrane</keyword>
<keyword evidence="8" id="KW-0547">Nucleotide-binding</keyword>
<evidence type="ECO:0000256" key="5">
    <source>
        <dbReference type="ARBA" id="ARBA00022553"/>
    </source>
</evidence>
<feature type="domain" description="HAMP" evidence="16">
    <location>
        <begin position="174"/>
        <end position="226"/>
    </location>
</feature>
<dbReference type="SUPFAM" id="SSF47384">
    <property type="entry name" value="Homodimeric domain of signal transducing histidine kinase"/>
    <property type="match status" value="1"/>
</dbReference>
<evidence type="ECO:0000256" key="12">
    <source>
        <dbReference type="ARBA" id="ARBA00023012"/>
    </source>
</evidence>
<name>A0A926DQA3_9FIRM</name>
<evidence type="ECO:0000256" key="9">
    <source>
        <dbReference type="ARBA" id="ARBA00022777"/>
    </source>
</evidence>
<dbReference type="EMBL" id="JACRSQ010000001">
    <property type="protein sequence ID" value="MBC8542036.1"/>
    <property type="molecule type" value="Genomic_DNA"/>
</dbReference>
<dbReference type="SUPFAM" id="SSF158472">
    <property type="entry name" value="HAMP domain-like"/>
    <property type="match status" value="1"/>
</dbReference>
<proteinExistence type="predicted"/>
<keyword evidence="10" id="KW-0067">ATP-binding</keyword>
<keyword evidence="4" id="KW-1003">Cell membrane</keyword>
<evidence type="ECO:0000313" key="18">
    <source>
        <dbReference type="Proteomes" id="UP000657006"/>
    </source>
</evidence>
<evidence type="ECO:0000313" key="17">
    <source>
        <dbReference type="EMBL" id="MBC8542036.1"/>
    </source>
</evidence>
<dbReference type="InterPro" id="IPR003660">
    <property type="entry name" value="HAMP_dom"/>
</dbReference>
<dbReference type="PANTHER" id="PTHR45528">
    <property type="entry name" value="SENSOR HISTIDINE KINASE CPXA"/>
    <property type="match status" value="1"/>
</dbReference>
<feature type="transmembrane region" description="Helical" evidence="14">
    <location>
        <begin position="152"/>
        <end position="173"/>
    </location>
</feature>
<dbReference type="Pfam" id="PF00672">
    <property type="entry name" value="HAMP"/>
    <property type="match status" value="1"/>
</dbReference>
<dbReference type="InterPro" id="IPR050398">
    <property type="entry name" value="HssS/ArlS-like"/>
</dbReference>
<dbReference type="PANTHER" id="PTHR45528:SF1">
    <property type="entry name" value="SENSOR HISTIDINE KINASE CPXA"/>
    <property type="match status" value="1"/>
</dbReference>
<dbReference type="Proteomes" id="UP000657006">
    <property type="component" value="Unassembled WGS sequence"/>
</dbReference>
<dbReference type="PROSITE" id="PS50109">
    <property type="entry name" value="HIS_KIN"/>
    <property type="match status" value="1"/>
</dbReference>
<dbReference type="GO" id="GO:0000155">
    <property type="term" value="F:phosphorelay sensor kinase activity"/>
    <property type="evidence" value="ECO:0007669"/>
    <property type="project" value="InterPro"/>
</dbReference>
<protein>
    <recommendedName>
        <fullName evidence="3">histidine kinase</fullName>
        <ecNumber evidence="3">2.7.13.3</ecNumber>
    </recommendedName>
</protein>
<dbReference type="InterPro" id="IPR036097">
    <property type="entry name" value="HisK_dim/P_sf"/>
</dbReference>
<evidence type="ECO:0000256" key="10">
    <source>
        <dbReference type="ARBA" id="ARBA00022840"/>
    </source>
</evidence>
<evidence type="ECO:0000256" key="2">
    <source>
        <dbReference type="ARBA" id="ARBA00004651"/>
    </source>
</evidence>
<keyword evidence="9 17" id="KW-0418">Kinase</keyword>
<evidence type="ECO:0000256" key="3">
    <source>
        <dbReference type="ARBA" id="ARBA00012438"/>
    </source>
</evidence>
<dbReference type="Gene3D" id="1.10.287.130">
    <property type="match status" value="1"/>
</dbReference>
<keyword evidence="5" id="KW-0597">Phosphoprotein</keyword>
<dbReference type="RefSeq" id="WP_249289126.1">
    <property type="nucleotide sequence ID" value="NZ_JACRSQ010000001.1"/>
</dbReference>
<feature type="domain" description="Histidine kinase" evidence="15">
    <location>
        <begin position="241"/>
        <end position="440"/>
    </location>
</feature>
<accession>A0A926DQA3</accession>
<organism evidence="17 18">
    <name type="scientific">Bianquea renquensis</name>
    <dbReference type="NCBI Taxonomy" id="2763661"/>
    <lineage>
        <taxon>Bacteria</taxon>
        <taxon>Bacillati</taxon>
        <taxon>Bacillota</taxon>
        <taxon>Clostridia</taxon>
        <taxon>Eubacteriales</taxon>
        <taxon>Bianqueaceae</taxon>
        <taxon>Bianquea</taxon>
    </lineage>
</organism>
<evidence type="ECO:0000256" key="13">
    <source>
        <dbReference type="ARBA" id="ARBA00023136"/>
    </source>
</evidence>
<dbReference type="Pfam" id="PF00512">
    <property type="entry name" value="HisKA"/>
    <property type="match status" value="1"/>
</dbReference>
<dbReference type="GO" id="GO:0005524">
    <property type="term" value="F:ATP binding"/>
    <property type="evidence" value="ECO:0007669"/>
    <property type="project" value="UniProtKB-KW"/>
</dbReference>
<comment type="subcellular location">
    <subcellularLocation>
        <location evidence="2">Cell membrane</location>
        <topology evidence="2">Multi-pass membrane protein</topology>
    </subcellularLocation>
</comment>